<dbReference type="PANTHER" id="PTHR43804:SF7">
    <property type="entry name" value="LD18447P"/>
    <property type="match status" value="1"/>
</dbReference>
<reference evidence="7" key="1">
    <citation type="submission" date="2022-11" db="UniProtKB">
        <authorList>
            <consortium name="WormBaseParasite"/>
        </authorList>
    </citation>
    <scope>IDENTIFICATION</scope>
</reference>
<dbReference type="PANTHER" id="PTHR43804">
    <property type="entry name" value="LD18447P"/>
    <property type="match status" value="1"/>
</dbReference>
<accession>A0A914P3B3</accession>
<evidence type="ECO:0000256" key="1">
    <source>
        <dbReference type="ARBA" id="ARBA00010835"/>
    </source>
</evidence>
<comment type="similarity">
    <text evidence="1">Belongs to the prokaryotic/mitochondrial release factor family.</text>
</comment>
<dbReference type="InterPro" id="IPR000352">
    <property type="entry name" value="Pep_chain_release_fac_I"/>
</dbReference>
<feature type="domain" description="Prokaryotic-type class I peptide chain release factors" evidence="5">
    <location>
        <begin position="216"/>
        <end position="232"/>
    </location>
</feature>
<dbReference type="Gene3D" id="3.30.70.1660">
    <property type="match status" value="1"/>
</dbReference>
<dbReference type="Pfam" id="PF00472">
    <property type="entry name" value="RF-1"/>
    <property type="match status" value="1"/>
</dbReference>
<name>A0A914P3B3_9BILA</name>
<dbReference type="Proteomes" id="UP000887578">
    <property type="component" value="Unplaced"/>
</dbReference>
<keyword evidence="3" id="KW-0648">Protein biosynthesis</keyword>
<dbReference type="Gene3D" id="3.30.160.20">
    <property type="match status" value="1"/>
</dbReference>
<dbReference type="InterPro" id="IPR005139">
    <property type="entry name" value="PCRF"/>
</dbReference>
<evidence type="ECO:0000313" key="7">
    <source>
        <dbReference type="WBParaSite" id="PDA_v2.g11776.t1"/>
    </source>
</evidence>
<dbReference type="InterPro" id="IPR050057">
    <property type="entry name" value="Prokaryotic/Mito_RF"/>
</dbReference>
<organism evidence="6 7">
    <name type="scientific">Panagrolaimus davidi</name>
    <dbReference type="NCBI Taxonomy" id="227884"/>
    <lineage>
        <taxon>Eukaryota</taxon>
        <taxon>Metazoa</taxon>
        <taxon>Ecdysozoa</taxon>
        <taxon>Nematoda</taxon>
        <taxon>Chromadorea</taxon>
        <taxon>Rhabditida</taxon>
        <taxon>Tylenchina</taxon>
        <taxon>Panagrolaimomorpha</taxon>
        <taxon>Panagrolaimoidea</taxon>
        <taxon>Panagrolaimidae</taxon>
        <taxon>Panagrolaimus</taxon>
    </lineage>
</organism>
<dbReference type="PROSITE" id="PS00745">
    <property type="entry name" value="RF_PROK_I"/>
    <property type="match status" value="1"/>
</dbReference>
<proteinExistence type="inferred from homology"/>
<keyword evidence="6" id="KW-1185">Reference proteome</keyword>
<dbReference type="GO" id="GO:0003747">
    <property type="term" value="F:translation release factor activity"/>
    <property type="evidence" value="ECO:0007669"/>
    <property type="project" value="InterPro"/>
</dbReference>
<evidence type="ECO:0000259" key="5">
    <source>
        <dbReference type="PROSITE" id="PS00745"/>
    </source>
</evidence>
<evidence type="ECO:0000256" key="2">
    <source>
        <dbReference type="ARBA" id="ARBA00022481"/>
    </source>
</evidence>
<dbReference type="AlphaFoldDB" id="A0A914P3B3"/>
<evidence type="ECO:0000313" key="6">
    <source>
        <dbReference type="Proteomes" id="UP000887578"/>
    </source>
</evidence>
<dbReference type="SMART" id="SM00937">
    <property type="entry name" value="PCRF"/>
    <property type="match status" value="1"/>
</dbReference>
<feature type="compositionally biased region" description="Polar residues" evidence="4">
    <location>
        <begin position="223"/>
        <end position="237"/>
    </location>
</feature>
<dbReference type="Pfam" id="PF03462">
    <property type="entry name" value="PCRF"/>
    <property type="match status" value="1"/>
</dbReference>
<dbReference type="GO" id="GO:0005737">
    <property type="term" value="C:cytoplasm"/>
    <property type="evidence" value="ECO:0007669"/>
    <property type="project" value="UniProtKB-ARBA"/>
</dbReference>
<dbReference type="SUPFAM" id="SSF75620">
    <property type="entry name" value="Release factor"/>
    <property type="match status" value="1"/>
</dbReference>
<evidence type="ECO:0000256" key="3">
    <source>
        <dbReference type="ARBA" id="ARBA00022917"/>
    </source>
</evidence>
<evidence type="ECO:0000256" key="4">
    <source>
        <dbReference type="SAM" id="MobiDB-lite"/>
    </source>
</evidence>
<sequence length="237" mass="26486">MLRFSRLIKFTTLHYSIRNASRFATIIESENCKKYCEEIDTKFKNLKSGDLNLSTIETDDGSELKAVIEEDITSVTESIDGLYDNLALAIVEKNELDILSKCQLEFAAGAGGVESMIFAEEIFEMYRKHAEYKGWTWLAIQHETVPPAGLRSALVLVEGPECYSSMRFEAGTHRVQRVPFNASIMHTSTMSLAVLPEPENAELTIPTNEVKIEAMRASGPGGQNVNKRSTAISTYEY</sequence>
<dbReference type="WBParaSite" id="PDA_v2.g11776.t1">
    <property type="protein sequence ID" value="PDA_v2.g11776.t1"/>
    <property type="gene ID" value="PDA_v2.g11776"/>
</dbReference>
<feature type="region of interest" description="Disordered" evidence="4">
    <location>
        <begin position="217"/>
        <end position="237"/>
    </location>
</feature>
<dbReference type="InterPro" id="IPR045853">
    <property type="entry name" value="Pep_chain_release_fac_I_sf"/>
</dbReference>
<keyword evidence="2" id="KW-0488">Methylation</keyword>
<protein>
    <submittedName>
        <fullName evidence="7">Prokaryotic-type class I peptide chain release factors domain-containing protein</fullName>
    </submittedName>
</protein>